<accession>A0A0A3AT14</accession>
<dbReference type="AlphaFoldDB" id="A0A0A3AT14"/>
<proteinExistence type="predicted"/>
<dbReference type="Pfam" id="PF07859">
    <property type="entry name" value="Abhydrolase_3"/>
    <property type="match status" value="1"/>
</dbReference>
<keyword evidence="1 3" id="KW-0378">Hydrolase</keyword>
<dbReference type="SUPFAM" id="SSF53474">
    <property type="entry name" value="alpha/beta-Hydrolases"/>
    <property type="match status" value="1"/>
</dbReference>
<dbReference type="STRING" id="505317.OA57_04065"/>
<evidence type="ECO:0000313" key="3">
    <source>
        <dbReference type="EMBL" id="KGQ70917.1"/>
    </source>
</evidence>
<dbReference type="InterPro" id="IPR050300">
    <property type="entry name" value="GDXG_lipolytic_enzyme"/>
</dbReference>
<gene>
    <name evidence="3" type="ORF">OA57_04065</name>
</gene>
<name>A0A0A3AT14_9PAST</name>
<evidence type="ECO:0000259" key="2">
    <source>
        <dbReference type="Pfam" id="PF07859"/>
    </source>
</evidence>
<organism evidence="3 4">
    <name type="scientific">Chelonobacter oris</name>
    <dbReference type="NCBI Taxonomy" id="505317"/>
    <lineage>
        <taxon>Bacteria</taxon>
        <taxon>Pseudomonadati</taxon>
        <taxon>Pseudomonadota</taxon>
        <taxon>Gammaproteobacteria</taxon>
        <taxon>Pasteurellales</taxon>
        <taxon>Pasteurellaceae</taxon>
        <taxon>Chelonobacter</taxon>
    </lineage>
</organism>
<reference evidence="3 4" key="1">
    <citation type="submission" date="2014-11" db="EMBL/GenBank/DDBJ databases">
        <title>Draft genome sequence of Chelonobacter oris 1662T, associated with respiratory disease in Hermann's Tortoises.</title>
        <authorList>
            <person name="Kudirkiene E."/>
            <person name="Hansen M.J."/>
            <person name="Bojesen A.M."/>
        </authorList>
    </citation>
    <scope>NUCLEOTIDE SEQUENCE [LARGE SCALE GENOMIC DNA]</scope>
    <source>
        <strain evidence="3 4">1662</strain>
    </source>
</reference>
<dbReference type="InterPro" id="IPR013094">
    <property type="entry name" value="AB_hydrolase_3"/>
</dbReference>
<dbReference type="EMBL" id="JSUM01000005">
    <property type="protein sequence ID" value="KGQ70917.1"/>
    <property type="molecule type" value="Genomic_DNA"/>
</dbReference>
<dbReference type="PANTHER" id="PTHR48081:SF8">
    <property type="entry name" value="ALPHA_BETA HYDROLASE FOLD-3 DOMAIN-CONTAINING PROTEIN-RELATED"/>
    <property type="match status" value="1"/>
</dbReference>
<dbReference type="PANTHER" id="PTHR48081">
    <property type="entry name" value="AB HYDROLASE SUPERFAMILY PROTEIN C4A8.06C"/>
    <property type="match status" value="1"/>
</dbReference>
<dbReference type="GO" id="GO:0016787">
    <property type="term" value="F:hydrolase activity"/>
    <property type="evidence" value="ECO:0007669"/>
    <property type="project" value="UniProtKB-KW"/>
</dbReference>
<feature type="domain" description="Alpha/beta hydrolase fold-3" evidence="2">
    <location>
        <begin position="57"/>
        <end position="267"/>
    </location>
</feature>
<dbReference type="Gene3D" id="3.40.50.1820">
    <property type="entry name" value="alpha/beta hydrolase"/>
    <property type="match status" value="1"/>
</dbReference>
<dbReference type="Proteomes" id="UP000030380">
    <property type="component" value="Unassembled WGS sequence"/>
</dbReference>
<comment type="caution">
    <text evidence="3">The sequence shown here is derived from an EMBL/GenBank/DDBJ whole genome shotgun (WGS) entry which is preliminary data.</text>
</comment>
<dbReference type="InterPro" id="IPR029058">
    <property type="entry name" value="AB_hydrolase_fold"/>
</dbReference>
<sequence length="292" mass="32587">MTDVDEANRRHQIQLDLAQQAAQPNEHIRVPAESAQPEVDLYLYRPKTENTSLPAIYFIHGGGYLFGAAKSSGDNFVEMAEKHQAVVISVEYRLATQAPFPADLNDAYHGLSYVFRHAEKLGIDPTRIVLMGESAGGGLTARLALYTRDQGQFKPKGQILIYPMLDYRTGTAQSPYQNDYAGEFVWTAASNRFGWQTLRGNQPISEAQMAYFSPSSATDLTNLPATFLLVGDLDLFVNEDIDYANRLIAAGVQTELHVLPRLYHAFEHLDPTTAQSAEYKRLRDNAVNAMFH</sequence>
<evidence type="ECO:0000313" key="4">
    <source>
        <dbReference type="Proteomes" id="UP000030380"/>
    </source>
</evidence>
<evidence type="ECO:0000256" key="1">
    <source>
        <dbReference type="ARBA" id="ARBA00022801"/>
    </source>
</evidence>
<protein>
    <submittedName>
        <fullName evidence="3">Alpha/beta hydrolase</fullName>
    </submittedName>
</protein>
<keyword evidence="4" id="KW-1185">Reference proteome</keyword>